<dbReference type="NCBIfam" id="NF033516">
    <property type="entry name" value="transpos_IS3"/>
    <property type="match status" value="1"/>
</dbReference>
<dbReference type="PANTHER" id="PTHR46889:SF5">
    <property type="entry name" value="INTEGRASE PROTEIN"/>
    <property type="match status" value="1"/>
</dbReference>
<keyword evidence="3" id="KW-1185">Reference proteome</keyword>
<feature type="domain" description="Integrase catalytic" evidence="1">
    <location>
        <begin position="105"/>
        <end position="281"/>
    </location>
</feature>
<dbReference type="Proteomes" id="UP000316008">
    <property type="component" value="Unassembled WGS sequence"/>
</dbReference>
<dbReference type="InterPro" id="IPR048020">
    <property type="entry name" value="Transpos_IS3"/>
</dbReference>
<dbReference type="Pfam" id="PF00665">
    <property type="entry name" value="rve"/>
    <property type="match status" value="1"/>
</dbReference>
<dbReference type="AlphaFoldDB" id="A0A556MG99"/>
<dbReference type="Gene3D" id="3.30.420.10">
    <property type="entry name" value="Ribonuclease H-like superfamily/Ribonuclease H"/>
    <property type="match status" value="1"/>
</dbReference>
<dbReference type="PANTHER" id="PTHR46889">
    <property type="entry name" value="TRANSPOSASE INSF FOR INSERTION SEQUENCE IS3B-RELATED"/>
    <property type="match status" value="1"/>
</dbReference>
<protein>
    <submittedName>
        <fullName evidence="2">IS3 family transposase</fullName>
    </submittedName>
</protein>
<evidence type="ECO:0000313" key="3">
    <source>
        <dbReference type="Proteomes" id="UP000316008"/>
    </source>
</evidence>
<dbReference type="EMBL" id="VLPL01000017">
    <property type="protein sequence ID" value="TSJ38948.1"/>
    <property type="molecule type" value="Genomic_DNA"/>
</dbReference>
<dbReference type="InterPro" id="IPR050900">
    <property type="entry name" value="Transposase_IS3/IS150/IS904"/>
</dbReference>
<organism evidence="2 3">
    <name type="scientific">Fluviicola chungangensis</name>
    <dbReference type="NCBI Taxonomy" id="2597671"/>
    <lineage>
        <taxon>Bacteria</taxon>
        <taxon>Pseudomonadati</taxon>
        <taxon>Bacteroidota</taxon>
        <taxon>Flavobacteriia</taxon>
        <taxon>Flavobacteriales</taxon>
        <taxon>Crocinitomicaceae</taxon>
        <taxon>Fluviicola</taxon>
    </lineage>
</organism>
<dbReference type="GO" id="GO:0015074">
    <property type="term" value="P:DNA integration"/>
    <property type="evidence" value="ECO:0007669"/>
    <property type="project" value="InterPro"/>
</dbReference>
<accession>A0A556MG99</accession>
<dbReference type="GO" id="GO:0003676">
    <property type="term" value="F:nucleic acid binding"/>
    <property type="evidence" value="ECO:0007669"/>
    <property type="project" value="InterPro"/>
</dbReference>
<name>A0A556MG99_9FLAO</name>
<gene>
    <name evidence="2" type="ORF">FO442_18620</name>
</gene>
<dbReference type="PROSITE" id="PS50994">
    <property type="entry name" value="INTEGRASE"/>
    <property type="match status" value="1"/>
</dbReference>
<dbReference type="InterPro" id="IPR036397">
    <property type="entry name" value="RNaseH_sf"/>
</dbReference>
<evidence type="ECO:0000313" key="2">
    <source>
        <dbReference type="EMBL" id="TSJ38948.1"/>
    </source>
</evidence>
<reference evidence="2 3" key="1">
    <citation type="submission" date="2019-07" db="EMBL/GenBank/DDBJ databases">
        <authorList>
            <person name="Huq M.A."/>
        </authorList>
    </citation>
    <scope>NUCLEOTIDE SEQUENCE [LARGE SCALE GENOMIC DNA]</scope>
    <source>
        <strain evidence="2 3">MAH-3</strain>
    </source>
</reference>
<evidence type="ECO:0000259" key="1">
    <source>
        <dbReference type="PROSITE" id="PS50994"/>
    </source>
</evidence>
<dbReference type="InterPro" id="IPR012337">
    <property type="entry name" value="RNaseH-like_sf"/>
</dbReference>
<comment type="caution">
    <text evidence="2">The sequence shown here is derived from an EMBL/GenBank/DDBJ whole genome shotgun (WGS) entry which is preliminary data.</text>
</comment>
<proteinExistence type="predicted"/>
<dbReference type="InterPro" id="IPR001584">
    <property type="entry name" value="Integrase_cat-core"/>
</dbReference>
<dbReference type="SUPFAM" id="SSF53098">
    <property type="entry name" value="Ribonuclease H-like"/>
    <property type="match status" value="1"/>
</dbReference>
<sequence length="302" mass="34643">MKMRYPNTGLEVFCRLVGKSRQAYYLHQHAYTKREREQRLVIEMVLFIREELPMLGAKKLLYLLSPSFEASNIKIGRDKFLNLLRDHGLLIRRRKRSILTTKSNNEVIPFVNLAKDLNISGINQLWVSDITYIPVGSSFSFLSLITDAYSRKIVGFCLHPTLHTDGCIIALKMALSTSSTNIDGLIHHSDRGIQYCSNLYTNLLKYNKIKISMSDRASPQQNAIAERVNGILKQEFGMSKTYNSHQSALESAQNAVKKYNEIRPHASCDYLTPAEAHLTTSKFKKRWKDYTKKKFGVKQFQG</sequence>